<proteinExistence type="predicted"/>
<dbReference type="Proteomes" id="UP001054857">
    <property type="component" value="Unassembled WGS sequence"/>
</dbReference>
<dbReference type="InterPro" id="IPR016187">
    <property type="entry name" value="CTDL_fold"/>
</dbReference>
<protein>
    <submittedName>
        <fullName evidence="1">Uncharacterized protein</fullName>
    </submittedName>
</protein>
<evidence type="ECO:0000313" key="1">
    <source>
        <dbReference type="EMBL" id="GFR48002.1"/>
    </source>
</evidence>
<dbReference type="EMBL" id="BMAR01000021">
    <property type="protein sequence ID" value="GFR48002.1"/>
    <property type="molecule type" value="Genomic_DNA"/>
</dbReference>
<reference evidence="1 2" key="1">
    <citation type="journal article" date="2021" name="Sci. Rep.">
        <title>Genome sequencing of the multicellular alga Astrephomene provides insights into convergent evolution of germ-soma differentiation.</title>
        <authorList>
            <person name="Yamashita S."/>
            <person name="Yamamoto K."/>
            <person name="Matsuzaki R."/>
            <person name="Suzuki S."/>
            <person name="Yamaguchi H."/>
            <person name="Hirooka S."/>
            <person name="Minakuchi Y."/>
            <person name="Miyagishima S."/>
            <person name="Kawachi M."/>
            <person name="Toyoda A."/>
            <person name="Nozaki H."/>
        </authorList>
    </citation>
    <scope>NUCLEOTIDE SEQUENCE [LARGE SCALE GENOMIC DNA]</scope>
    <source>
        <strain evidence="1 2">NIES-4017</strain>
    </source>
</reference>
<name>A0AAD3DVQ7_9CHLO</name>
<sequence length="118" mass="12440">GYWPAGSEPLQAGTCYALNCAASSSCTLVATDCDSWAPRGFLCKTNTDVVSYVYGSATLSKTFIFSSYGLIKNSAATYCGSLGGHLVSMNTKAKFNEVIKHVTSGSVAVPSDYLTNNR</sequence>
<accession>A0AAD3DVQ7</accession>
<feature type="non-terminal residue" evidence="1">
    <location>
        <position position="118"/>
    </location>
</feature>
<evidence type="ECO:0000313" key="2">
    <source>
        <dbReference type="Proteomes" id="UP001054857"/>
    </source>
</evidence>
<keyword evidence="2" id="KW-1185">Reference proteome</keyword>
<dbReference type="AlphaFoldDB" id="A0AAD3DVQ7"/>
<dbReference type="CDD" id="cd00037">
    <property type="entry name" value="CLECT"/>
    <property type="match status" value="1"/>
</dbReference>
<feature type="non-terminal residue" evidence="1">
    <location>
        <position position="1"/>
    </location>
</feature>
<organism evidence="1 2">
    <name type="scientific">Astrephomene gubernaculifera</name>
    <dbReference type="NCBI Taxonomy" id="47775"/>
    <lineage>
        <taxon>Eukaryota</taxon>
        <taxon>Viridiplantae</taxon>
        <taxon>Chlorophyta</taxon>
        <taxon>core chlorophytes</taxon>
        <taxon>Chlorophyceae</taxon>
        <taxon>CS clade</taxon>
        <taxon>Chlamydomonadales</taxon>
        <taxon>Astrephomenaceae</taxon>
        <taxon>Astrephomene</taxon>
    </lineage>
</organism>
<dbReference type="SUPFAM" id="SSF56436">
    <property type="entry name" value="C-type lectin-like"/>
    <property type="match status" value="1"/>
</dbReference>
<gene>
    <name evidence="1" type="ORF">Agub_g9828</name>
</gene>
<comment type="caution">
    <text evidence="1">The sequence shown here is derived from an EMBL/GenBank/DDBJ whole genome shotgun (WGS) entry which is preliminary data.</text>
</comment>